<protein>
    <recommendedName>
        <fullName evidence="12">G-protein coupled receptors family 1 profile domain-containing protein</fullName>
    </recommendedName>
</protein>
<dbReference type="EMBL" id="CAWYQH010000130">
    <property type="protein sequence ID" value="CAK8693081.1"/>
    <property type="molecule type" value="Genomic_DNA"/>
</dbReference>
<dbReference type="PROSITE" id="PS50068">
    <property type="entry name" value="LDLRA_2"/>
    <property type="match status" value="5"/>
</dbReference>
<dbReference type="SMART" id="SM00192">
    <property type="entry name" value="LDLa"/>
    <property type="match status" value="5"/>
</dbReference>
<dbReference type="Proteomes" id="UP001642483">
    <property type="component" value="Unassembled WGS sequence"/>
</dbReference>
<keyword evidence="4" id="KW-0677">Repeat</keyword>
<evidence type="ECO:0000256" key="8">
    <source>
        <dbReference type="PROSITE-ProRule" id="PRU00124"/>
    </source>
</evidence>
<evidence type="ECO:0000256" key="5">
    <source>
        <dbReference type="ARBA" id="ARBA00022989"/>
    </source>
</evidence>
<keyword evidence="6 10" id="KW-0472">Membrane</keyword>
<keyword evidence="5 10" id="KW-1133">Transmembrane helix</keyword>
<dbReference type="PANTHER" id="PTHR24372:SF77">
    <property type="entry name" value="G-PROTEIN COUPLED RECEPTORS FAMILY 1 PROFILE DOMAIN-CONTAINING PROTEIN"/>
    <property type="match status" value="1"/>
</dbReference>
<dbReference type="CDD" id="cd00112">
    <property type="entry name" value="LDLa"/>
    <property type="match status" value="3"/>
</dbReference>
<feature type="disulfide bond" evidence="8">
    <location>
        <begin position="544"/>
        <end position="559"/>
    </location>
</feature>
<evidence type="ECO:0000256" key="1">
    <source>
        <dbReference type="ARBA" id="ARBA00004370"/>
    </source>
</evidence>
<dbReference type="InterPro" id="IPR017452">
    <property type="entry name" value="GPCR_Rhodpsn_7TM"/>
</dbReference>
<dbReference type="InterPro" id="IPR002172">
    <property type="entry name" value="LDrepeatLR_classA_rpt"/>
</dbReference>
<feature type="transmembrane region" description="Helical" evidence="10">
    <location>
        <begin position="1000"/>
        <end position="1024"/>
    </location>
</feature>
<keyword evidence="3 10" id="KW-0812">Transmembrane</keyword>
<dbReference type="PANTHER" id="PTHR24372">
    <property type="entry name" value="GLYCOPROTEIN HORMONE RECEPTOR"/>
    <property type="match status" value="1"/>
</dbReference>
<dbReference type="Pfam" id="PF00001">
    <property type="entry name" value="7tm_1"/>
    <property type="match status" value="1"/>
</dbReference>
<dbReference type="InterPro" id="IPR036055">
    <property type="entry name" value="LDL_receptor-like_sf"/>
</dbReference>
<feature type="compositionally biased region" description="Polar residues" evidence="9">
    <location>
        <begin position="495"/>
        <end position="512"/>
    </location>
</feature>
<dbReference type="PRINTS" id="PR00261">
    <property type="entry name" value="LDLRECEPTOR"/>
</dbReference>
<evidence type="ECO:0000256" key="10">
    <source>
        <dbReference type="SAM" id="Phobius"/>
    </source>
</evidence>
<evidence type="ECO:0000256" key="6">
    <source>
        <dbReference type="ARBA" id="ARBA00023136"/>
    </source>
</evidence>
<comment type="subcellular location">
    <subcellularLocation>
        <location evidence="1">Membrane</location>
    </subcellularLocation>
</comment>
<feature type="transmembrane region" description="Helical" evidence="10">
    <location>
        <begin position="815"/>
        <end position="838"/>
    </location>
</feature>
<evidence type="ECO:0000259" key="12">
    <source>
        <dbReference type="PROSITE" id="PS50262"/>
    </source>
</evidence>
<dbReference type="InterPro" id="IPR000276">
    <property type="entry name" value="GPCR_Rhodpsn"/>
</dbReference>
<evidence type="ECO:0000256" key="11">
    <source>
        <dbReference type="SAM" id="SignalP"/>
    </source>
</evidence>
<evidence type="ECO:0000256" key="9">
    <source>
        <dbReference type="SAM" id="MobiDB-lite"/>
    </source>
</evidence>
<keyword evidence="14" id="KW-1185">Reference proteome</keyword>
<gene>
    <name evidence="13" type="ORF">CVLEPA_LOCUS26407</name>
</gene>
<dbReference type="SUPFAM" id="SSF81321">
    <property type="entry name" value="Family A G protein-coupled receptor-like"/>
    <property type="match status" value="1"/>
</dbReference>
<dbReference type="Gene3D" id="4.10.400.10">
    <property type="entry name" value="Low-density Lipoprotein Receptor"/>
    <property type="match status" value="4"/>
</dbReference>
<feature type="chain" id="PRO_5046768243" description="G-protein coupled receptors family 1 profile domain-containing protein" evidence="11">
    <location>
        <begin position="22"/>
        <end position="1091"/>
    </location>
</feature>
<comment type="caution">
    <text evidence="8">Lacks conserved residue(s) required for the propagation of feature annotation.</text>
</comment>
<comment type="caution">
    <text evidence="13">The sequence shown here is derived from an EMBL/GenBank/DDBJ whole genome shotgun (WGS) entry which is preliminary data.</text>
</comment>
<feature type="disulfide bond" evidence="8">
    <location>
        <begin position="263"/>
        <end position="281"/>
    </location>
</feature>
<feature type="signal peptide" evidence="11">
    <location>
        <begin position="1"/>
        <end position="21"/>
    </location>
</feature>
<evidence type="ECO:0000313" key="14">
    <source>
        <dbReference type="Proteomes" id="UP001642483"/>
    </source>
</evidence>
<feature type="disulfide bond" evidence="8">
    <location>
        <begin position="618"/>
        <end position="633"/>
    </location>
</feature>
<sequence length="1091" mass="120760">MICFFAFCLLVNIARVCNVHAQNNNFTCFDGTQIQMLKFCDGREDCFDGSDEIVTSTNCSECEIDQISCKMTSSNRTCAINRKYVCDSYVRCDDVDLCDAGCPSHYRCQGEHKLCVERSGLCCGENVMGCLENHGFKNGIGFQCVRKGALCMLPQQLLWDGVEDCDRGEDLCYISSSSGDDGRDLRHRSSVKFDRAKCFKCLDDSMIVPRHKVCDGVVDCSDLTDECLCENVPEICNYVTMRGGSGRKKLPSNTTCDVGEVTCGDGTCVKRSAVCDSTGDCWDNRDEKYSYCAGTLQCQDGLVSDFGHKCRCGLACFGYVNRRWNYGNAFDKTWSPVIEGIATICDGRNECLISGTSDERVSGCSAPPPEKVIPLTESHKRCTEAAEVFSQPSFDGPLHVGDLYFYNSFFSALEICNGFVECSLSPIEGSTETISLPDYAEVDGNRPYSYEEDGYGYGGEYHSNSYDEYNPNLYNYPPSFPPTSQLNKTKRSLSRTDNSKNNRSISNDTSSSEMEEYGLDEVNCTDRYYCKANRDVSVRKSAVCNGRVDCDSGEDETYCPERFYCKAGDLISLPLAALCDGVVVCDDGEDEAEEICPQRFPCSNVDGVRVSVANETVCDGIIDCVDALDELNCHSDGRFYCEDKSPLFVTKEKIFDGHGDCDDLSDECPSGTRFSNDDPFSSRYHLIANPILRAIVWIMGVLAICGNGIVVISEIRQLGRFESASMRANHLLVLNLAVADFFMGIYLLMLAIMDAIFSGVYCVNSLRWLSSATCLTMGVLVVFSSECSVVTMILLTSLRLYIILKPFKASLSPKLVSVLIMIAMSWIIAAVIAALPFFPSLEHIFTDRATLADNPFFKSATASYDVVKVWAERMLTFDPNYASLPNETISEIRDATTWGQLQDILNKRGIVEQKTLDISRYYGYYSANSVCLPRIFVTSEEGSWPFSLAVNIFNFLAFIYVACTYIALYFTSKKKMMPTGNTSGGKRGKQSSAKRLQNKILRLVITDFCCWIPLCIMAFINFSGVPVSDVAYAITAIVLLPINSSLNPILYSNLVDKIVGKTRQNLTAVFSSVRSTSDGGVPGVQVEETQT</sequence>
<feature type="transmembrane region" description="Helical" evidence="10">
    <location>
        <begin position="1030"/>
        <end position="1051"/>
    </location>
</feature>
<feature type="domain" description="G-protein coupled receptors family 1 profile" evidence="12">
    <location>
        <begin position="706"/>
        <end position="1051"/>
    </location>
</feature>
<dbReference type="PROSITE" id="PS50262">
    <property type="entry name" value="G_PROTEIN_RECEP_F1_2"/>
    <property type="match status" value="1"/>
</dbReference>
<keyword evidence="2" id="KW-0433">Leucine-rich repeat</keyword>
<evidence type="ECO:0000256" key="7">
    <source>
        <dbReference type="ARBA" id="ARBA00023157"/>
    </source>
</evidence>
<feature type="transmembrane region" description="Helical" evidence="10">
    <location>
        <begin position="732"/>
        <end position="757"/>
    </location>
</feature>
<reference evidence="13 14" key="1">
    <citation type="submission" date="2024-02" db="EMBL/GenBank/DDBJ databases">
        <authorList>
            <person name="Daric V."/>
            <person name="Darras S."/>
        </authorList>
    </citation>
    <scope>NUCLEOTIDE SEQUENCE [LARGE SCALE GENOMIC DNA]</scope>
</reference>
<name>A0ABP0GMX5_CLALP</name>
<feature type="region of interest" description="Disordered" evidence="9">
    <location>
        <begin position="472"/>
        <end position="515"/>
    </location>
</feature>
<dbReference type="SUPFAM" id="SSF57424">
    <property type="entry name" value="LDL receptor-like module"/>
    <property type="match status" value="3"/>
</dbReference>
<feature type="disulfide bond" evidence="8">
    <location>
        <begin position="256"/>
        <end position="268"/>
    </location>
</feature>
<keyword evidence="7 8" id="KW-1015">Disulfide bond</keyword>
<accession>A0ABP0GMX5</accession>
<evidence type="ECO:0000256" key="3">
    <source>
        <dbReference type="ARBA" id="ARBA00022692"/>
    </source>
</evidence>
<evidence type="ECO:0000313" key="13">
    <source>
        <dbReference type="EMBL" id="CAK8693081.1"/>
    </source>
</evidence>
<proteinExistence type="predicted"/>
<feature type="transmembrane region" description="Helical" evidence="10">
    <location>
        <begin position="948"/>
        <end position="970"/>
    </location>
</feature>
<evidence type="ECO:0000256" key="2">
    <source>
        <dbReference type="ARBA" id="ARBA00022614"/>
    </source>
</evidence>
<organism evidence="13 14">
    <name type="scientific">Clavelina lepadiformis</name>
    <name type="common">Light-bulb sea squirt</name>
    <name type="synonym">Ascidia lepadiformis</name>
    <dbReference type="NCBI Taxonomy" id="159417"/>
    <lineage>
        <taxon>Eukaryota</taxon>
        <taxon>Metazoa</taxon>
        <taxon>Chordata</taxon>
        <taxon>Tunicata</taxon>
        <taxon>Ascidiacea</taxon>
        <taxon>Aplousobranchia</taxon>
        <taxon>Clavelinidae</taxon>
        <taxon>Clavelina</taxon>
    </lineage>
</organism>
<feature type="transmembrane region" description="Helical" evidence="10">
    <location>
        <begin position="777"/>
        <end position="803"/>
    </location>
</feature>
<feature type="transmembrane region" description="Helical" evidence="10">
    <location>
        <begin position="691"/>
        <end position="712"/>
    </location>
</feature>
<dbReference type="Gene3D" id="1.20.1070.10">
    <property type="entry name" value="Rhodopsin 7-helix transmembrane proteins"/>
    <property type="match status" value="2"/>
</dbReference>
<dbReference type="Pfam" id="PF00057">
    <property type="entry name" value="Ldl_recept_a"/>
    <property type="match status" value="2"/>
</dbReference>
<evidence type="ECO:0000256" key="4">
    <source>
        <dbReference type="ARBA" id="ARBA00022737"/>
    </source>
</evidence>
<keyword evidence="11" id="KW-0732">Signal</keyword>
<feature type="disulfide bond" evidence="8">
    <location>
        <begin position="28"/>
        <end position="46"/>
    </location>
</feature>